<feature type="region of interest" description="Disordered" evidence="4">
    <location>
        <begin position="226"/>
        <end position="255"/>
    </location>
</feature>
<dbReference type="PANTHER" id="PTHR31636">
    <property type="entry name" value="OSJNBA0084A10.13 PROTEIN-RELATED"/>
    <property type="match status" value="1"/>
</dbReference>
<evidence type="ECO:0000313" key="5">
    <source>
        <dbReference type="EMBL" id="CAH9144108.1"/>
    </source>
</evidence>
<dbReference type="Proteomes" id="UP001152523">
    <property type="component" value="Unassembled WGS sequence"/>
</dbReference>
<dbReference type="PROSITE" id="PS50985">
    <property type="entry name" value="GRAS"/>
    <property type="match status" value="1"/>
</dbReference>
<accession>A0AAV0G8M5</accession>
<feature type="short sequence motif" description="VHIID" evidence="3">
    <location>
        <begin position="421"/>
        <end position="425"/>
    </location>
</feature>
<comment type="caution">
    <text evidence="3">Lacks conserved residue(s) required for the propagation of feature annotation.</text>
</comment>
<dbReference type="EMBL" id="CAMAPF010001060">
    <property type="protein sequence ID" value="CAH9144108.1"/>
    <property type="molecule type" value="Genomic_DNA"/>
</dbReference>
<dbReference type="Pfam" id="PF03514">
    <property type="entry name" value="GRAS"/>
    <property type="match status" value="1"/>
</dbReference>
<feature type="compositionally biased region" description="Basic and acidic residues" evidence="4">
    <location>
        <begin position="227"/>
        <end position="236"/>
    </location>
</feature>
<comment type="similarity">
    <text evidence="3">Belongs to the GRAS family.</text>
</comment>
<comment type="caution">
    <text evidence="5">The sequence shown here is derived from an EMBL/GenBank/DDBJ whole genome shotgun (WGS) entry which is preliminary data.</text>
</comment>
<protein>
    <submittedName>
        <fullName evidence="5">Uncharacterized protein</fullName>
    </submittedName>
</protein>
<dbReference type="InterPro" id="IPR005202">
    <property type="entry name" value="TF_GRAS"/>
</dbReference>
<dbReference type="AlphaFoldDB" id="A0AAV0G8M5"/>
<feature type="compositionally biased region" description="Basic residues" evidence="4">
    <location>
        <begin position="296"/>
        <end position="307"/>
    </location>
</feature>
<evidence type="ECO:0000256" key="3">
    <source>
        <dbReference type="PROSITE-ProRule" id="PRU01191"/>
    </source>
</evidence>
<evidence type="ECO:0000256" key="1">
    <source>
        <dbReference type="ARBA" id="ARBA00023015"/>
    </source>
</evidence>
<gene>
    <name evidence="5" type="ORF">CEPIT_LOCUS41188</name>
</gene>
<feature type="region of interest" description="Leucine repeat I (LRI)" evidence="3">
    <location>
        <begin position="313"/>
        <end position="373"/>
    </location>
</feature>
<evidence type="ECO:0000256" key="4">
    <source>
        <dbReference type="SAM" id="MobiDB-lite"/>
    </source>
</evidence>
<feature type="region of interest" description="Disordered" evidence="4">
    <location>
        <begin position="285"/>
        <end position="309"/>
    </location>
</feature>
<name>A0AAV0G8M5_9ASTE</name>
<proteinExistence type="inferred from homology"/>
<evidence type="ECO:0000256" key="2">
    <source>
        <dbReference type="ARBA" id="ARBA00023163"/>
    </source>
</evidence>
<evidence type="ECO:0000313" key="6">
    <source>
        <dbReference type="Proteomes" id="UP001152523"/>
    </source>
</evidence>
<keyword evidence="1" id="KW-0805">Transcription regulation</keyword>
<feature type="region of interest" description="SAW" evidence="3">
    <location>
        <begin position="614"/>
        <end position="688"/>
    </location>
</feature>
<reference evidence="5" key="1">
    <citation type="submission" date="2022-07" db="EMBL/GenBank/DDBJ databases">
        <authorList>
            <person name="Macas J."/>
            <person name="Novak P."/>
            <person name="Neumann P."/>
        </authorList>
    </citation>
    <scope>NUCLEOTIDE SEQUENCE</scope>
</reference>
<keyword evidence="6" id="KW-1185">Reference proteome</keyword>
<sequence>MDMHHQLRSVPYSDINRPELESDIIFSAFNQSVDIPEGYNGALSVPQRPHHDPSIGSDRMIEYLNQILLLEENIGDENNHDAFCDTIALKATEDSLYEALLEKPSSHFGTSFGSNTHDVGSTDLFRGESFVACDSPDLSIQPSSCQTDSDELNCLSYNVDSGIISRLDAYLSAADSVPNGFCDLGAASILQFKRGVEEASKFLSLSVHEYSMPPLTEELTRGLVVNRETEHSADSRRGRRKHYSPNESVLEEERSMKLSAVHTKDEVELSEVLFDKVLLCTDEDNDSPSRFSCTQKKGKSGPKSHSKKQGEVVDLEALLTSCAESVADADYRAAVNELKKIRQYSSPTGDASQRLAHAFADGLEARLAGTGTQLYVPPFRNTVVVSGLIKSHFSSCVPFMRLIFKFSNQMIQKAALGSSSLHVIDFGILRGIQWPTLIRDLSQRPGGPPRLRITGIELPQPGFRPSQMLEETGVRLGKYCRRFGVPFEYNAITAQNWEAIKIDDLKLASGGEVVAVNCVFRFKRLLDDTVFGGDSLCPRDAVLNLIREVNPRIFVHTVHTASHSSPFFLTRFREALSLYSSFFDVFDAFFPCHDSERLNFEQGLMGPEIRNIIACEGMERIERPETYKQWQSRTMRAGFKPVPLNPELVEKLAIKARAYDKNFLFAEDGHWVLQGLKGRIVWATSCWVAA</sequence>
<keyword evidence="2" id="KW-0804">Transcription</keyword>
<organism evidence="5 6">
    <name type="scientific">Cuscuta epithymum</name>
    <dbReference type="NCBI Taxonomy" id="186058"/>
    <lineage>
        <taxon>Eukaryota</taxon>
        <taxon>Viridiplantae</taxon>
        <taxon>Streptophyta</taxon>
        <taxon>Embryophyta</taxon>
        <taxon>Tracheophyta</taxon>
        <taxon>Spermatophyta</taxon>
        <taxon>Magnoliopsida</taxon>
        <taxon>eudicotyledons</taxon>
        <taxon>Gunneridae</taxon>
        <taxon>Pentapetalae</taxon>
        <taxon>asterids</taxon>
        <taxon>lamiids</taxon>
        <taxon>Solanales</taxon>
        <taxon>Convolvulaceae</taxon>
        <taxon>Cuscuteae</taxon>
        <taxon>Cuscuta</taxon>
        <taxon>Cuscuta subgen. Cuscuta</taxon>
    </lineage>
</organism>